<feature type="transmembrane region" description="Helical" evidence="6">
    <location>
        <begin position="456"/>
        <end position="482"/>
    </location>
</feature>
<feature type="transmembrane region" description="Helical" evidence="6">
    <location>
        <begin position="260"/>
        <end position="279"/>
    </location>
</feature>
<gene>
    <name evidence="7" type="ORF">LMG29542_07089</name>
</gene>
<comment type="subcellular location">
    <subcellularLocation>
        <location evidence="1">Cell membrane</location>
        <topology evidence="1">Multi-pass membrane protein</topology>
    </subcellularLocation>
</comment>
<dbReference type="EMBL" id="CADIKH010000067">
    <property type="protein sequence ID" value="CAB3773038.1"/>
    <property type="molecule type" value="Genomic_DNA"/>
</dbReference>
<dbReference type="Pfam" id="PF01943">
    <property type="entry name" value="Polysacc_synt"/>
    <property type="match status" value="1"/>
</dbReference>
<dbReference type="Proteomes" id="UP000494363">
    <property type="component" value="Unassembled WGS sequence"/>
</dbReference>
<evidence type="ECO:0000313" key="8">
    <source>
        <dbReference type="Proteomes" id="UP000494363"/>
    </source>
</evidence>
<feature type="transmembrane region" description="Helical" evidence="6">
    <location>
        <begin position="368"/>
        <end position="388"/>
    </location>
</feature>
<dbReference type="InterPro" id="IPR002797">
    <property type="entry name" value="Polysacc_synth"/>
</dbReference>
<evidence type="ECO:0000256" key="6">
    <source>
        <dbReference type="SAM" id="Phobius"/>
    </source>
</evidence>
<evidence type="ECO:0000256" key="4">
    <source>
        <dbReference type="ARBA" id="ARBA00022989"/>
    </source>
</evidence>
<feature type="transmembrane region" description="Helical" evidence="6">
    <location>
        <begin position="47"/>
        <end position="65"/>
    </location>
</feature>
<name>A0A6J5F2K6_9BURK</name>
<keyword evidence="5 6" id="KW-0472">Membrane</keyword>
<evidence type="ECO:0000256" key="1">
    <source>
        <dbReference type="ARBA" id="ARBA00004651"/>
    </source>
</evidence>
<keyword evidence="8" id="KW-1185">Reference proteome</keyword>
<accession>A0A6J5F2K6</accession>
<feature type="transmembrane region" description="Helical" evidence="6">
    <location>
        <begin position="299"/>
        <end position="322"/>
    </location>
</feature>
<proteinExistence type="predicted"/>
<reference evidence="7 8" key="1">
    <citation type="submission" date="2020-04" db="EMBL/GenBank/DDBJ databases">
        <authorList>
            <person name="De Canck E."/>
        </authorList>
    </citation>
    <scope>NUCLEOTIDE SEQUENCE [LARGE SCALE GENOMIC DNA]</scope>
    <source>
        <strain evidence="7 8">LMG 29542</strain>
    </source>
</reference>
<evidence type="ECO:0000256" key="3">
    <source>
        <dbReference type="ARBA" id="ARBA00022692"/>
    </source>
</evidence>
<feature type="transmembrane region" description="Helical" evidence="6">
    <location>
        <begin position="394"/>
        <end position="414"/>
    </location>
</feature>
<feature type="transmembrane region" description="Helical" evidence="6">
    <location>
        <begin position="334"/>
        <end position="356"/>
    </location>
</feature>
<feature type="transmembrane region" description="Helical" evidence="6">
    <location>
        <begin position="221"/>
        <end position="240"/>
    </location>
</feature>
<evidence type="ECO:0000313" key="7">
    <source>
        <dbReference type="EMBL" id="CAB3773038.1"/>
    </source>
</evidence>
<dbReference type="PANTHER" id="PTHR30250:SF31">
    <property type="entry name" value="INNER MEMBRANE PROTEIN YGHQ"/>
    <property type="match status" value="1"/>
</dbReference>
<keyword evidence="2" id="KW-1003">Cell membrane</keyword>
<dbReference type="AlphaFoldDB" id="A0A6J5F2K6"/>
<dbReference type="PANTHER" id="PTHR30250">
    <property type="entry name" value="PST FAMILY PREDICTED COLANIC ACID TRANSPORTER"/>
    <property type="match status" value="1"/>
</dbReference>
<evidence type="ECO:0000256" key="5">
    <source>
        <dbReference type="ARBA" id="ARBA00023136"/>
    </source>
</evidence>
<keyword evidence="3 6" id="KW-0812">Transmembrane</keyword>
<feature type="transmembrane region" description="Helical" evidence="6">
    <location>
        <begin position="150"/>
        <end position="173"/>
    </location>
</feature>
<feature type="transmembrane region" description="Helical" evidence="6">
    <location>
        <begin position="14"/>
        <end position="35"/>
    </location>
</feature>
<dbReference type="InterPro" id="IPR050833">
    <property type="entry name" value="Poly_Biosynth_Transport"/>
</dbReference>
<dbReference type="RefSeq" id="WP_175232438.1">
    <property type="nucleotide sequence ID" value="NZ_CADIKH010000067.1"/>
</dbReference>
<sequence length="492" mass="51719">MIAAYRLPKMWNTYLPYALGITGNAAFNIALISLLTHQLVPAVYGDYTVFVTVIVLASAVVGQWLQQATGRYLAGCTAPASDYTKAAVLLGLGGVLLALSAICLFAALLDLLHRTTDSELWLAAVVSVAAQVPFTLVGTMLQSEQRAWSYALLQTCSGSLKIGLSLLVCRVAQQDVGGILYACAAAQCVGVAFGASRAGLFSKAISQKLKSRRTRVLLCKLRAYGGAMTVWFIFMNLAMYCDRLLVRAFAGSASAGLYGAASTLVVGSVSLVMAPILAVTWPNLMAAWNGRNEQAASRLLGNMLTVLLCAGVTLVAIVNAVAVPATRLFLGEKFAAAAPLLPLLTASAFSFSLGTLFHKPLEFKEKKVTMCVFAAAVLLLNGLLSSVFTPRLGAIGAGVAALLSGSSYCALCAWRGRQIVRWRIQLDLLAVVTGLAAGASIAVNLLSTSWHLEGNLLMLVAVTSAFGAMFGPGLAVAVLLHANHRAQTQTIK</sequence>
<feature type="transmembrane region" description="Helical" evidence="6">
    <location>
        <begin position="426"/>
        <end position="450"/>
    </location>
</feature>
<keyword evidence="4 6" id="KW-1133">Transmembrane helix</keyword>
<dbReference type="GO" id="GO:0005886">
    <property type="term" value="C:plasma membrane"/>
    <property type="evidence" value="ECO:0007669"/>
    <property type="project" value="UniProtKB-SubCell"/>
</dbReference>
<feature type="transmembrane region" description="Helical" evidence="6">
    <location>
        <begin position="179"/>
        <end position="200"/>
    </location>
</feature>
<feature type="transmembrane region" description="Helical" evidence="6">
    <location>
        <begin position="86"/>
        <end position="108"/>
    </location>
</feature>
<evidence type="ECO:0000256" key="2">
    <source>
        <dbReference type="ARBA" id="ARBA00022475"/>
    </source>
</evidence>
<feature type="transmembrane region" description="Helical" evidence="6">
    <location>
        <begin position="120"/>
        <end position="138"/>
    </location>
</feature>
<organism evidence="7 8">
    <name type="scientific">Paraburkholderia humisilvae</name>
    <dbReference type="NCBI Taxonomy" id="627669"/>
    <lineage>
        <taxon>Bacteria</taxon>
        <taxon>Pseudomonadati</taxon>
        <taxon>Pseudomonadota</taxon>
        <taxon>Betaproteobacteria</taxon>
        <taxon>Burkholderiales</taxon>
        <taxon>Burkholderiaceae</taxon>
        <taxon>Paraburkholderia</taxon>
    </lineage>
</organism>
<protein>
    <submittedName>
        <fullName evidence="7">Uncharacterized protein</fullName>
    </submittedName>
</protein>